<feature type="compositionally biased region" description="Basic residues" evidence="1">
    <location>
        <begin position="29"/>
        <end position="38"/>
    </location>
</feature>
<feature type="compositionally biased region" description="Polar residues" evidence="1">
    <location>
        <begin position="51"/>
        <end position="66"/>
    </location>
</feature>
<evidence type="ECO:0000256" key="1">
    <source>
        <dbReference type="SAM" id="MobiDB-lite"/>
    </source>
</evidence>
<dbReference type="AlphaFoldDB" id="A0A6A5KI12"/>
<evidence type="ECO:0008006" key="4">
    <source>
        <dbReference type="Google" id="ProtNLM"/>
    </source>
</evidence>
<dbReference type="EMBL" id="ML975285">
    <property type="protein sequence ID" value="KAF1835569.1"/>
    <property type="molecule type" value="Genomic_DNA"/>
</dbReference>
<evidence type="ECO:0000313" key="2">
    <source>
        <dbReference type="EMBL" id="KAF1835569.1"/>
    </source>
</evidence>
<dbReference type="Proteomes" id="UP000800040">
    <property type="component" value="Unassembled WGS sequence"/>
</dbReference>
<gene>
    <name evidence="2" type="ORF">BDW02DRAFT_547895</name>
</gene>
<reference evidence="2" key="1">
    <citation type="submission" date="2020-01" db="EMBL/GenBank/DDBJ databases">
        <authorList>
            <consortium name="DOE Joint Genome Institute"/>
            <person name="Haridas S."/>
            <person name="Albert R."/>
            <person name="Binder M."/>
            <person name="Bloem J."/>
            <person name="Labutti K."/>
            <person name="Salamov A."/>
            <person name="Andreopoulos B."/>
            <person name="Baker S.E."/>
            <person name="Barry K."/>
            <person name="Bills G."/>
            <person name="Bluhm B.H."/>
            <person name="Cannon C."/>
            <person name="Castanera R."/>
            <person name="Culley D.E."/>
            <person name="Daum C."/>
            <person name="Ezra D."/>
            <person name="Gonzalez J.B."/>
            <person name="Henrissat B."/>
            <person name="Kuo A."/>
            <person name="Liang C."/>
            <person name="Lipzen A."/>
            <person name="Lutzoni F."/>
            <person name="Magnuson J."/>
            <person name="Mondo S."/>
            <person name="Nolan M."/>
            <person name="Ohm R."/>
            <person name="Pangilinan J."/>
            <person name="Park H.-J."/>
            <person name="Ramirez L."/>
            <person name="Alfaro M."/>
            <person name="Sun H."/>
            <person name="Tritt A."/>
            <person name="Yoshinaga Y."/>
            <person name="Zwiers L.-H."/>
            <person name="Turgeon B.G."/>
            <person name="Goodwin S.B."/>
            <person name="Spatafora J.W."/>
            <person name="Crous P.W."/>
            <person name="Grigoriev I.V."/>
        </authorList>
    </citation>
    <scope>NUCLEOTIDE SEQUENCE</scope>
    <source>
        <strain evidence="2">P77</strain>
    </source>
</reference>
<feature type="compositionally biased region" description="Low complexity" evidence="1">
    <location>
        <begin position="155"/>
        <end position="167"/>
    </location>
</feature>
<accession>A0A6A5KI12</accession>
<feature type="region of interest" description="Disordered" evidence="1">
    <location>
        <begin position="1"/>
        <end position="80"/>
    </location>
</feature>
<keyword evidence="3" id="KW-1185">Reference proteome</keyword>
<dbReference type="CDD" id="cd09917">
    <property type="entry name" value="F-box_SF"/>
    <property type="match status" value="1"/>
</dbReference>
<feature type="compositionally biased region" description="Basic and acidic residues" evidence="1">
    <location>
        <begin position="19"/>
        <end position="28"/>
    </location>
</feature>
<dbReference type="OrthoDB" id="3912356at2759"/>
<proteinExistence type="predicted"/>
<feature type="compositionally biased region" description="Basic and acidic residues" evidence="1">
    <location>
        <begin position="67"/>
        <end position="76"/>
    </location>
</feature>
<feature type="compositionally biased region" description="Polar residues" evidence="1">
    <location>
        <begin position="136"/>
        <end position="147"/>
    </location>
</feature>
<name>A0A6A5KI12_9PLEO</name>
<evidence type="ECO:0000313" key="3">
    <source>
        <dbReference type="Proteomes" id="UP000800040"/>
    </source>
</evidence>
<protein>
    <recommendedName>
        <fullName evidence="4">F-box domain-containing protein</fullName>
    </recommendedName>
</protein>
<organism evidence="2 3">
    <name type="scientific">Decorospora gaudefroyi</name>
    <dbReference type="NCBI Taxonomy" id="184978"/>
    <lineage>
        <taxon>Eukaryota</taxon>
        <taxon>Fungi</taxon>
        <taxon>Dikarya</taxon>
        <taxon>Ascomycota</taxon>
        <taxon>Pezizomycotina</taxon>
        <taxon>Dothideomycetes</taxon>
        <taxon>Pleosporomycetidae</taxon>
        <taxon>Pleosporales</taxon>
        <taxon>Pleosporineae</taxon>
        <taxon>Pleosporaceae</taxon>
        <taxon>Decorospora</taxon>
    </lineage>
</organism>
<feature type="region of interest" description="Disordered" evidence="1">
    <location>
        <begin position="110"/>
        <end position="186"/>
    </location>
</feature>
<sequence length="599" mass="67395">MAERAPKKSGLLAMFGMRSGKEPKEPGTRKQKRLSKKGSRSDMLGKLDSAATRTDANRQDSGSFTSERSDPTRDDLTLPTYDDVMGLAPRALRDNPYAAVNVLMDSNNASLQQGSQSAEYHRNSEGRPQYAMPLYPSQSSGSRSIPQFQDAKTLPYSPSKPQPSKLSKTYRAPSAPARTDDILDKDTGERKDLTEMMHAFTYIDGVDTIEEQREDETPLYDPLRPDGTATLGSASPEVWLRVADFLSPLEVANLSSTCRTMYTRLGRHSYKLLLNPAHRPQRLDFLLALEPKMPRHLFCFPCAQWHLRIQPGMESLKPHNVLNPLFDCPNRTNIHIPPPRIRISEGRTLPLAFLQLARRSWAYGPEYGVPQQSLARRWKDTDSDWRHESTYHITDKGHVLMRIRSQHYVEGGLTDAAKRLLLFSRGDYTPYFSVCSHWKHGLLTSIPKCALTHIPYTTEADTNAIDKFQGRNLGKRAVGKVSLCSICRPMRRCPKCPTEYLFELKLVEDKRVRGNGVGRFKQALVVTRWSDLGPARSPADAEWSAISGENEGYDSFKEIGRRAVSGVFEAAFTDTVPGQRILSMNPEAVSANEESGDWY</sequence>